<keyword evidence="4" id="KW-0479">Metal-binding</keyword>
<comment type="similarity">
    <text evidence="2">Belongs to the HdrA family.</text>
</comment>
<evidence type="ECO:0000256" key="7">
    <source>
        <dbReference type="ARBA" id="ARBA00023004"/>
    </source>
</evidence>
<dbReference type="GO" id="GO:0046872">
    <property type="term" value="F:metal ion binding"/>
    <property type="evidence" value="ECO:0007669"/>
    <property type="project" value="UniProtKB-KW"/>
</dbReference>
<evidence type="ECO:0000256" key="1">
    <source>
        <dbReference type="ARBA" id="ARBA00001974"/>
    </source>
</evidence>
<proteinExistence type="inferred from homology"/>
<keyword evidence="11" id="KW-1185">Reference proteome</keyword>
<keyword evidence="3" id="KW-0004">4Fe-4S</keyword>
<accession>A0A9W6FTZ0</accession>
<dbReference type="PROSITE" id="PS51379">
    <property type="entry name" value="4FE4S_FER_2"/>
    <property type="match status" value="4"/>
</dbReference>
<evidence type="ECO:0000313" key="10">
    <source>
        <dbReference type="EMBL" id="GLI34837.1"/>
    </source>
</evidence>
<evidence type="ECO:0000256" key="5">
    <source>
        <dbReference type="ARBA" id="ARBA00022827"/>
    </source>
</evidence>
<dbReference type="InterPro" id="IPR039650">
    <property type="entry name" value="HdrA-like"/>
</dbReference>
<dbReference type="SUPFAM" id="SSF51905">
    <property type="entry name" value="FAD/NAD(P)-binding domain"/>
    <property type="match status" value="1"/>
</dbReference>
<gene>
    <name evidence="10" type="ORF">DAMNIGENAA_22700</name>
</gene>
<keyword evidence="7" id="KW-0408">Iron</keyword>
<reference evidence="10" key="1">
    <citation type="submission" date="2022-12" db="EMBL/GenBank/DDBJ databases">
        <title>Reference genome sequencing for broad-spectrum identification of bacterial and archaeal isolates by mass spectrometry.</title>
        <authorList>
            <person name="Sekiguchi Y."/>
            <person name="Tourlousse D.M."/>
        </authorList>
    </citation>
    <scope>NUCLEOTIDE SEQUENCE</scope>
    <source>
        <strain evidence="10">ASRB1</strain>
    </source>
</reference>
<sequence>MTLTEVEQVEGEVGHFVVSLKEHPRYVDKEKCIACGECARVCPREVKDGYNEGIKVRKAIYLKYPQAVPLKYQIDPQECIGIQGGKCGACEKACPAGAVRLNDAPRHVTLEVGSIILSPGFQTFDPKGARTWGYGLLPNVVKSMELERILSASGPTRGRLIRPGDGRKVKKMAFLQCVGSRDYNKSSHGYCSSVCCMYAIKEAMIAKELEKDLDVSIFYMDLRTYGKNFERYYERAKEKGIRFHRCRVHSLEPSSENQRILCRYITDNGKQAQDEFDLVVLSVGMEAHSGCRSLARCSGVELNHNGFAVTSSFSPTEAGRAGIYVCGTFSGPKDIPQSVVEGSAAAAAATMSLMDVRFSRTVQKEFPPERDVRGEEPRIGVFVCHCGSNIAGVVDVKSLADYAKCLPHVVHVERNLFTCSQDSQEILRRRIREKALNRIVVAACTPRTHEPLFRETLRASGLNECLFEMANIRNHGAWVHAAEPEAATAKAKDLVRMAVSKAALLEAVPPVSIGVIPQALVLGGGVSGMVAALGLADQGFSVHLVEKSSELGGNARHLSETWKKESIPDFVENLIARVKSHEFISLHLKSTVNHAEGAVGHFRSIIQKQAGNITVDHGVAILATGAQAFKTDEYGYEYSQRVLTALEFDKLHLVGDERVKYGRDFVFIQCVGSREPARPYCSKVCCTHSIQSAIVLKEEDPRRNVYILYRDIRAYGQREELYTKARELGVVFIRYDLHEKPNVLIQDNDVNVVVRDHVLNEPLRIPADVVILATAIVPNPDIADLAKLYKIPIDADGFVQEAHVKLRPVDFSTDGLFLAGLVHYPKPIEESVAQAQAAVARAVTVLCNQHMILDSVKARVNPETCDGCALCVDVCPYHAITLENVPGKKDQKIIVVQAARCKGCGSCQATCPKEGVDVGGFTYRQLSAQVEAALGEQADAGARVS</sequence>
<dbReference type="EMBL" id="BSDR01000001">
    <property type="protein sequence ID" value="GLI34837.1"/>
    <property type="molecule type" value="Genomic_DNA"/>
</dbReference>
<dbReference type="AlphaFoldDB" id="A0A9W6FTZ0"/>
<dbReference type="InterPro" id="IPR023753">
    <property type="entry name" value="FAD/NAD-binding_dom"/>
</dbReference>
<dbReference type="Pfam" id="PF07992">
    <property type="entry name" value="Pyr_redox_2"/>
    <property type="match status" value="1"/>
</dbReference>
<feature type="domain" description="4Fe-4S ferredoxin-type" evidence="9">
    <location>
        <begin position="70"/>
        <end position="104"/>
    </location>
</feature>
<evidence type="ECO:0000256" key="4">
    <source>
        <dbReference type="ARBA" id="ARBA00022723"/>
    </source>
</evidence>
<evidence type="ECO:0000256" key="3">
    <source>
        <dbReference type="ARBA" id="ARBA00022485"/>
    </source>
</evidence>
<feature type="domain" description="4Fe-4S ferredoxin-type" evidence="9">
    <location>
        <begin position="856"/>
        <end position="885"/>
    </location>
</feature>
<feature type="domain" description="4Fe-4S ferredoxin-type" evidence="9">
    <location>
        <begin position="892"/>
        <end position="921"/>
    </location>
</feature>
<dbReference type="Pfam" id="PF12838">
    <property type="entry name" value="Fer4_7"/>
    <property type="match status" value="2"/>
</dbReference>
<protein>
    <recommendedName>
        <fullName evidence="9">4Fe-4S ferredoxin-type domain-containing protein</fullName>
    </recommendedName>
</protein>
<dbReference type="PANTHER" id="PTHR43498">
    <property type="entry name" value="FERREDOXIN:COB-COM HETERODISULFIDE REDUCTASE SUBUNIT A"/>
    <property type="match status" value="1"/>
</dbReference>
<keyword evidence="8" id="KW-0411">Iron-sulfur</keyword>
<keyword evidence="5" id="KW-0285">Flavoprotein</keyword>
<dbReference type="SUPFAM" id="SSF54862">
    <property type="entry name" value="4Fe-4S ferredoxins"/>
    <property type="match status" value="2"/>
</dbReference>
<dbReference type="GO" id="GO:0016491">
    <property type="term" value="F:oxidoreductase activity"/>
    <property type="evidence" value="ECO:0007669"/>
    <property type="project" value="UniProtKB-KW"/>
</dbReference>
<evidence type="ECO:0000256" key="8">
    <source>
        <dbReference type="ARBA" id="ARBA00023014"/>
    </source>
</evidence>
<dbReference type="GO" id="GO:0051539">
    <property type="term" value="F:4 iron, 4 sulfur cluster binding"/>
    <property type="evidence" value="ECO:0007669"/>
    <property type="project" value="UniProtKB-KW"/>
</dbReference>
<evidence type="ECO:0000256" key="2">
    <source>
        <dbReference type="ARBA" id="ARBA00006561"/>
    </source>
</evidence>
<keyword evidence="5" id="KW-0274">FAD</keyword>
<dbReference type="Gene3D" id="3.30.70.20">
    <property type="match status" value="2"/>
</dbReference>
<organism evidence="10 11">
    <name type="scientific">Desulforhabdus amnigena</name>
    <dbReference type="NCBI Taxonomy" id="40218"/>
    <lineage>
        <taxon>Bacteria</taxon>
        <taxon>Pseudomonadati</taxon>
        <taxon>Thermodesulfobacteriota</taxon>
        <taxon>Syntrophobacteria</taxon>
        <taxon>Syntrophobacterales</taxon>
        <taxon>Syntrophobacteraceae</taxon>
        <taxon>Desulforhabdus</taxon>
    </lineage>
</organism>
<dbReference type="InterPro" id="IPR036188">
    <property type="entry name" value="FAD/NAD-bd_sf"/>
</dbReference>
<comment type="cofactor">
    <cofactor evidence="1">
        <name>FAD</name>
        <dbReference type="ChEBI" id="CHEBI:57692"/>
    </cofactor>
</comment>
<dbReference type="PROSITE" id="PS00198">
    <property type="entry name" value="4FE4S_FER_1"/>
    <property type="match status" value="3"/>
</dbReference>
<dbReference type="PANTHER" id="PTHR43498:SF1">
    <property type="entry name" value="COB--COM HETERODISULFIDE REDUCTASE IRON-SULFUR SUBUNIT A"/>
    <property type="match status" value="1"/>
</dbReference>
<evidence type="ECO:0000256" key="6">
    <source>
        <dbReference type="ARBA" id="ARBA00023002"/>
    </source>
</evidence>
<dbReference type="Pfam" id="PF13450">
    <property type="entry name" value="NAD_binding_8"/>
    <property type="match status" value="1"/>
</dbReference>
<evidence type="ECO:0000313" key="11">
    <source>
        <dbReference type="Proteomes" id="UP001144372"/>
    </source>
</evidence>
<evidence type="ECO:0000259" key="9">
    <source>
        <dbReference type="PROSITE" id="PS51379"/>
    </source>
</evidence>
<feature type="domain" description="4Fe-4S ferredoxin-type" evidence="9">
    <location>
        <begin position="23"/>
        <end position="52"/>
    </location>
</feature>
<dbReference type="InterPro" id="IPR017900">
    <property type="entry name" value="4Fe4S_Fe_S_CS"/>
</dbReference>
<dbReference type="Gene3D" id="3.50.50.60">
    <property type="entry name" value="FAD/NAD(P)-binding domain"/>
    <property type="match status" value="1"/>
</dbReference>
<keyword evidence="6" id="KW-0560">Oxidoreductase</keyword>
<dbReference type="Proteomes" id="UP001144372">
    <property type="component" value="Unassembled WGS sequence"/>
</dbReference>
<dbReference type="SUPFAM" id="SSF51971">
    <property type="entry name" value="Nucleotide-binding domain"/>
    <property type="match status" value="1"/>
</dbReference>
<name>A0A9W6FTZ0_9BACT</name>
<comment type="caution">
    <text evidence="10">The sequence shown here is derived from an EMBL/GenBank/DDBJ whole genome shotgun (WGS) entry which is preliminary data.</text>
</comment>
<dbReference type="InterPro" id="IPR017896">
    <property type="entry name" value="4Fe4S_Fe-S-bd"/>
</dbReference>